<reference evidence="8 9" key="1">
    <citation type="journal article" date="2009" name="Nature">
        <title>The Sorghum bicolor genome and the diversification of grasses.</title>
        <authorList>
            <person name="Paterson A.H."/>
            <person name="Bowers J.E."/>
            <person name="Bruggmann R."/>
            <person name="Dubchak I."/>
            <person name="Grimwood J."/>
            <person name="Gundlach H."/>
            <person name="Haberer G."/>
            <person name="Hellsten U."/>
            <person name="Mitros T."/>
            <person name="Poliakov A."/>
            <person name="Schmutz J."/>
            <person name="Spannagl M."/>
            <person name="Tang H."/>
            <person name="Wang X."/>
            <person name="Wicker T."/>
            <person name="Bharti A.K."/>
            <person name="Chapman J."/>
            <person name="Feltus F.A."/>
            <person name="Gowik U."/>
            <person name="Grigoriev I.V."/>
            <person name="Lyons E."/>
            <person name="Maher C.A."/>
            <person name="Martis M."/>
            <person name="Narechania A."/>
            <person name="Otillar R.P."/>
            <person name="Penning B.W."/>
            <person name="Salamov A.A."/>
            <person name="Wang Y."/>
            <person name="Zhang L."/>
            <person name="Carpita N.C."/>
            <person name="Freeling M."/>
            <person name="Gingle A.R."/>
            <person name="Hash C.T."/>
            <person name="Keller B."/>
            <person name="Klein P."/>
            <person name="Kresovich S."/>
            <person name="McCann M.C."/>
            <person name="Ming R."/>
            <person name="Peterson D.G."/>
            <person name="Mehboob-ur-Rahman"/>
            <person name="Ware D."/>
            <person name="Westhoff P."/>
            <person name="Mayer K.F."/>
            <person name="Messing J."/>
            <person name="Rokhsar D.S."/>
        </authorList>
    </citation>
    <scope>NUCLEOTIDE SEQUENCE [LARGE SCALE GENOMIC DNA]</scope>
    <source>
        <strain evidence="9">cv. BTx623</strain>
    </source>
</reference>
<keyword evidence="4" id="KW-0932">Cytokinin signaling pathway</keyword>
<evidence type="ECO:0000256" key="7">
    <source>
        <dbReference type="SAM" id="MobiDB-lite"/>
    </source>
</evidence>
<dbReference type="InParanoid" id="A0A1W0W5F8"/>
<protein>
    <submittedName>
        <fullName evidence="8">Uncharacterized protein</fullName>
    </submittedName>
</protein>
<dbReference type="GO" id="GO:0009691">
    <property type="term" value="P:cytokinin biosynthetic process"/>
    <property type="evidence" value="ECO:0007669"/>
    <property type="project" value="UniProtKB-KW"/>
</dbReference>
<dbReference type="PANTHER" id="PTHR33347">
    <property type="entry name" value="OSJNBA0091C07.3 PROTEIN"/>
    <property type="match status" value="1"/>
</dbReference>
<feature type="region of interest" description="Disordered" evidence="7">
    <location>
        <begin position="79"/>
        <end position="196"/>
    </location>
</feature>
<organism evidence="8 9">
    <name type="scientific">Sorghum bicolor</name>
    <name type="common">Sorghum</name>
    <name type="synonym">Sorghum vulgare</name>
    <dbReference type="NCBI Taxonomy" id="4558"/>
    <lineage>
        <taxon>Eukaryota</taxon>
        <taxon>Viridiplantae</taxon>
        <taxon>Streptophyta</taxon>
        <taxon>Embryophyta</taxon>
        <taxon>Tracheophyta</taxon>
        <taxon>Spermatophyta</taxon>
        <taxon>Magnoliopsida</taxon>
        <taxon>Liliopsida</taxon>
        <taxon>Poales</taxon>
        <taxon>Poaceae</taxon>
        <taxon>PACMAD clade</taxon>
        <taxon>Panicoideae</taxon>
        <taxon>Andropogonodae</taxon>
        <taxon>Andropogoneae</taxon>
        <taxon>Sorghinae</taxon>
        <taxon>Sorghum</taxon>
    </lineage>
</organism>
<feature type="compositionally biased region" description="Basic and acidic residues" evidence="7">
    <location>
        <begin position="129"/>
        <end position="147"/>
    </location>
</feature>
<dbReference type="eggNOG" id="ENOG502S95J">
    <property type="taxonomic scope" value="Eukaryota"/>
</dbReference>
<dbReference type="GO" id="GO:0005737">
    <property type="term" value="C:cytoplasm"/>
    <property type="evidence" value="ECO:0007669"/>
    <property type="project" value="UniProtKB-SubCell"/>
</dbReference>
<keyword evidence="5" id="KW-0539">Nucleus</keyword>
<gene>
    <name evidence="8" type="ORF">SORBI_3002G235000</name>
</gene>
<evidence type="ECO:0000256" key="3">
    <source>
        <dbReference type="ARBA" id="ARBA00022712"/>
    </source>
</evidence>
<keyword evidence="3" id="KW-0203">Cytokinin biosynthesis</keyword>
<feature type="non-terminal residue" evidence="8">
    <location>
        <position position="1"/>
    </location>
</feature>
<dbReference type="OMA" id="RRGHNKR"/>
<name>A0A1W0W5F8_SORBI</name>
<proteinExistence type="inferred from homology"/>
<dbReference type="PANTHER" id="PTHR33347:SF58">
    <property type="entry name" value="OS09G0473600 PROTEIN"/>
    <property type="match status" value="1"/>
</dbReference>
<feature type="compositionally biased region" description="Basic residues" evidence="7">
    <location>
        <begin position="179"/>
        <end position="188"/>
    </location>
</feature>
<dbReference type="Gramene" id="OQU89644">
    <property type="protein sequence ID" value="OQU89644"/>
    <property type="gene ID" value="SORBI_3002G235000"/>
</dbReference>
<evidence type="ECO:0000256" key="4">
    <source>
        <dbReference type="ARBA" id="ARBA00022864"/>
    </source>
</evidence>
<reference evidence="9" key="2">
    <citation type="journal article" date="2018" name="Plant J.">
        <title>The Sorghum bicolor reference genome: improved assembly, gene annotations, a transcriptome atlas, and signatures of genome organization.</title>
        <authorList>
            <person name="McCormick R.F."/>
            <person name="Truong S.K."/>
            <person name="Sreedasyam A."/>
            <person name="Jenkins J."/>
            <person name="Shu S."/>
            <person name="Sims D."/>
            <person name="Kennedy M."/>
            <person name="Amirebrahimi M."/>
            <person name="Weers B.D."/>
            <person name="McKinley B."/>
            <person name="Mattison A."/>
            <person name="Morishige D.T."/>
            <person name="Grimwood J."/>
            <person name="Schmutz J."/>
            <person name="Mullet J.E."/>
        </authorList>
    </citation>
    <scope>NUCLEOTIDE SEQUENCE [LARGE SCALE GENOMIC DNA]</scope>
    <source>
        <strain evidence="9">cv. BTx623</strain>
    </source>
</reference>
<dbReference type="EMBL" id="CM000761">
    <property type="protein sequence ID" value="OQU89644.1"/>
    <property type="molecule type" value="Genomic_DNA"/>
</dbReference>
<comment type="subcellular location">
    <subcellularLocation>
        <location evidence="1">Cytoplasm</location>
    </subcellularLocation>
</comment>
<evidence type="ECO:0000313" key="8">
    <source>
        <dbReference type="EMBL" id="OQU89644.1"/>
    </source>
</evidence>
<dbReference type="InterPro" id="IPR044670">
    <property type="entry name" value="SOFL"/>
</dbReference>
<evidence type="ECO:0000256" key="5">
    <source>
        <dbReference type="ARBA" id="ARBA00023242"/>
    </source>
</evidence>
<dbReference type="GO" id="GO:0009736">
    <property type="term" value="P:cytokinin-activated signaling pathway"/>
    <property type="evidence" value="ECO:0007669"/>
    <property type="project" value="UniProtKB-KW"/>
</dbReference>
<dbReference type="FunCoup" id="A0A1W0W5F8">
    <property type="interactions" value="1763"/>
</dbReference>
<accession>A0A1W0W5F8</accession>
<keyword evidence="9" id="KW-1185">Reference proteome</keyword>
<evidence type="ECO:0000256" key="2">
    <source>
        <dbReference type="ARBA" id="ARBA00022490"/>
    </source>
</evidence>
<feature type="compositionally biased region" description="Basic and acidic residues" evidence="7">
    <location>
        <begin position="163"/>
        <end position="178"/>
    </location>
</feature>
<dbReference type="STRING" id="4558.A0A1W0W5F8"/>
<dbReference type="Proteomes" id="UP000000768">
    <property type="component" value="Chromosome 2"/>
</dbReference>
<evidence type="ECO:0000256" key="1">
    <source>
        <dbReference type="ARBA" id="ARBA00004496"/>
    </source>
</evidence>
<dbReference type="AlphaFoldDB" id="A0A1W0W5F8"/>
<comment type="similarity">
    <text evidence="6">Belongs to the SOFL plant protein family.</text>
</comment>
<evidence type="ECO:0000256" key="6">
    <source>
        <dbReference type="ARBA" id="ARBA00024199"/>
    </source>
</evidence>
<keyword evidence="2" id="KW-0963">Cytoplasm</keyword>
<evidence type="ECO:0000313" key="9">
    <source>
        <dbReference type="Proteomes" id="UP000000768"/>
    </source>
</evidence>
<sequence>AKATWTTDGNTWNTALQANVFPLALVATEGCKSRSENKNAFFEVGLLRSSEEFTGDNAEECNSNESGWTMYLGSPVNSDDLKANDSKGSNVGRGCSNDRSKNDNTDYDDGDYDSLASDASTGPAQVKVLNDKEKKIHEKRDNSIHEQDSDEQDEIRTKLPNSCEKKAGKMKKGEEKTTRRGHNKRRSSSSRTSFFR</sequence>